<evidence type="ECO:0000313" key="3">
    <source>
        <dbReference type="EMBL" id="MDC4181855.1"/>
    </source>
</evidence>
<dbReference type="Proteomes" id="UP001220940">
    <property type="component" value="Unassembled WGS sequence"/>
</dbReference>
<keyword evidence="1" id="KW-0175">Coiled coil</keyword>
<organism evidence="3 4">
    <name type="scientific">Mycoplasma bradburyae</name>
    <dbReference type="NCBI Taxonomy" id="2963128"/>
    <lineage>
        <taxon>Bacteria</taxon>
        <taxon>Bacillati</taxon>
        <taxon>Mycoplasmatota</taxon>
        <taxon>Mollicutes</taxon>
        <taxon>Mycoplasmataceae</taxon>
        <taxon>Mycoplasma</taxon>
    </lineage>
</organism>
<proteinExistence type="predicted"/>
<feature type="coiled-coil region" evidence="1">
    <location>
        <begin position="33"/>
        <end position="74"/>
    </location>
</feature>
<feature type="signal peptide" evidence="2">
    <location>
        <begin position="1"/>
        <end position="24"/>
    </location>
</feature>
<reference evidence="3" key="1">
    <citation type="submission" date="2021-11" db="EMBL/GenBank/DDBJ databases">
        <title>Description of Mycoplasma bradburyaesp. nov.from sea birds: a tribute to a great mycoplasmologist.</title>
        <authorList>
            <person name="Ramirez A.S."/>
            <person name="Poveda C."/>
            <person name="Suarez-Perez A."/>
            <person name="Rosales R.S."/>
            <person name="Dijkman R."/>
            <person name="Feberwee A."/>
            <person name="Spergser J."/>
            <person name="Szostak M.P."/>
            <person name="Ressel L."/>
            <person name="Calabuig P."/>
            <person name="Catania S."/>
            <person name="Gobbo F."/>
            <person name="Timofte D."/>
            <person name="Poveda J.B."/>
        </authorList>
    </citation>
    <scope>NUCLEOTIDE SEQUENCE [LARGE SCALE GENOMIC DNA]</scope>
    <source>
        <strain evidence="3">T158</strain>
    </source>
</reference>
<name>A0ABT5GA71_9MOLU</name>
<protein>
    <recommendedName>
        <fullName evidence="5">Lipoprotein</fullName>
    </recommendedName>
</protein>
<evidence type="ECO:0008006" key="5">
    <source>
        <dbReference type="Google" id="ProtNLM"/>
    </source>
</evidence>
<gene>
    <name evidence="3" type="ORF">LNO68_01460</name>
</gene>
<keyword evidence="4" id="KW-1185">Reference proteome</keyword>
<evidence type="ECO:0000256" key="2">
    <source>
        <dbReference type="SAM" id="SignalP"/>
    </source>
</evidence>
<evidence type="ECO:0000256" key="1">
    <source>
        <dbReference type="SAM" id="Coils"/>
    </source>
</evidence>
<accession>A0ABT5GA71</accession>
<feature type="chain" id="PRO_5046115002" description="Lipoprotein" evidence="2">
    <location>
        <begin position="25"/>
        <end position="253"/>
    </location>
</feature>
<keyword evidence="2" id="KW-0732">Signal</keyword>
<evidence type="ECO:0000313" key="4">
    <source>
        <dbReference type="Proteomes" id="UP001220940"/>
    </source>
</evidence>
<sequence length="253" mass="29157">MKLSKKMLAIGTLATLPILPIAFSSCTNLSSENDLLRAKVSELNSTIENTKTKLDSLENENKQLDHKNKTQDVDAKVDMFKLRGEYASYISFINDNVVTKYDIFFRKNNNRYKYIWDLSKNKLLSWTLISKTNNKERMDVYTPAWSVYKGSFAQYLEDSIKSKTLEDIKKNEPLLSLIKKNDDKILEKYDITNLSFVDINLSKIFTQNYLENKFISKNSKEDLFKSLYIANDDLGSLLVRLSNKPASKPSNGK</sequence>
<dbReference type="PROSITE" id="PS51257">
    <property type="entry name" value="PROKAR_LIPOPROTEIN"/>
    <property type="match status" value="1"/>
</dbReference>
<dbReference type="RefSeq" id="WP_255034685.1">
    <property type="nucleotide sequence ID" value="NZ_CP101414.1"/>
</dbReference>
<dbReference type="EMBL" id="JAJHZM010000007">
    <property type="protein sequence ID" value="MDC4181855.1"/>
    <property type="molecule type" value="Genomic_DNA"/>
</dbReference>
<comment type="caution">
    <text evidence="3">The sequence shown here is derived from an EMBL/GenBank/DDBJ whole genome shotgun (WGS) entry which is preliminary data.</text>
</comment>